<dbReference type="InterPro" id="IPR041872">
    <property type="entry name" value="Anticodon_Met"/>
</dbReference>
<dbReference type="SUPFAM" id="SSF52980">
    <property type="entry name" value="Restriction endonuclease-like"/>
    <property type="match status" value="1"/>
</dbReference>
<feature type="domain" description="TRNA-binding" evidence="18">
    <location>
        <begin position="758"/>
        <end position="859"/>
    </location>
</feature>
<feature type="short sequence motif" description="'HIGH' region" evidence="16">
    <location>
        <begin position="14"/>
        <end position="24"/>
    </location>
</feature>
<evidence type="ECO:0000256" key="10">
    <source>
        <dbReference type="ARBA" id="ARBA00022833"/>
    </source>
</evidence>
<reference evidence="19 20" key="1">
    <citation type="submission" date="2023-03" db="EMBL/GenBank/DDBJ databases">
        <authorList>
            <person name="Pearce D."/>
        </authorList>
    </citation>
    <scope>NUCLEOTIDE SEQUENCE [LARGE SCALE GENOMIC DNA]</scope>
    <source>
        <strain evidence="19">Msz</strain>
    </source>
</reference>
<dbReference type="PRINTS" id="PR01041">
    <property type="entry name" value="TRNASYNTHMET"/>
</dbReference>
<dbReference type="Pfam" id="PF04480">
    <property type="entry name" value="DUF559"/>
    <property type="match status" value="1"/>
</dbReference>
<dbReference type="InterPro" id="IPR014758">
    <property type="entry name" value="Met-tRNA_synth"/>
</dbReference>
<feature type="short sequence motif" description="'KMSKS' region" evidence="16">
    <location>
        <begin position="330"/>
        <end position="334"/>
    </location>
</feature>
<evidence type="ECO:0000256" key="8">
    <source>
        <dbReference type="ARBA" id="ARBA00022723"/>
    </source>
</evidence>
<dbReference type="CDD" id="cd07957">
    <property type="entry name" value="Anticodon_Ia_Met"/>
    <property type="match status" value="1"/>
</dbReference>
<dbReference type="InterPro" id="IPR029038">
    <property type="entry name" value="MetRS_Zn"/>
</dbReference>
<evidence type="ECO:0000256" key="17">
    <source>
        <dbReference type="SAM" id="MobiDB-lite"/>
    </source>
</evidence>
<evidence type="ECO:0000256" key="11">
    <source>
        <dbReference type="ARBA" id="ARBA00022840"/>
    </source>
</evidence>
<evidence type="ECO:0000256" key="1">
    <source>
        <dbReference type="ARBA" id="ARBA00003314"/>
    </source>
</evidence>
<evidence type="ECO:0000256" key="13">
    <source>
        <dbReference type="ARBA" id="ARBA00022917"/>
    </source>
</evidence>
<dbReference type="SUPFAM" id="SSF52374">
    <property type="entry name" value="Nucleotidylyl transferase"/>
    <property type="match status" value="1"/>
</dbReference>
<dbReference type="Gene3D" id="2.20.28.20">
    <property type="entry name" value="Methionyl-tRNA synthetase, Zn-domain"/>
    <property type="match status" value="1"/>
</dbReference>
<keyword evidence="7 16" id="KW-0436">Ligase</keyword>
<evidence type="ECO:0000256" key="2">
    <source>
        <dbReference type="ARBA" id="ARBA00004496"/>
    </source>
</evidence>
<dbReference type="Pfam" id="PF09334">
    <property type="entry name" value="tRNA-synt_1g"/>
    <property type="match status" value="1"/>
</dbReference>
<evidence type="ECO:0000256" key="12">
    <source>
        <dbReference type="ARBA" id="ARBA00022884"/>
    </source>
</evidence>
<dbReference type="HAMAP" id="MF_00098">
    <property type="entry name" value="Met_tRNA_synth_type1"/>
    <property type="match status" value="1"/>
</dbReference>
<comment type="similarity">
    <text evidence="3 16">Belongs to the class-I aminoacyl-tRNA synthetase family. MetG type 1 subfamily.</text>
</comment>
<dbReference type="PANTHER" id="PTHR45765:SF1">
    <property type="entry name" value="METHIONINE--TRNA LIGASE, CYTOPLASMIC"/>
    <property type="match status" value="1"/>
</dbReference>
<comment type="catalytic activity">
    <reaction evidence="15 16">
        <text>tRNA(Met) + L-methionine + ATP = L-methionyl-tRNA(Met) + AMP + diphosphate</text>
        <dbReference type="Rhea" id="RHEA:13481"/>
        <dbReference type="Rhea" id="RHEA-COMP:9667"/>
        <dbReference type="Rhea" id="RHEA-COMP:9698"/>
        <dbReference type="ChEBI" id="CHEBI:30616"/>
        <dbReference type="ChEBI" id="CHEBI:33019"/>
        <dbReference type="ChEBI" id="CHEBI:57844"/>
        <dbReference type="ChEBI" id="CHEBI:78442"/>
        <dbReference type="ChEBI" id="CHEBI:78530"/>
        <dbReference type="ChEBI" id="CHEBI:456215"/>
        <dbReference type="EC" id="6.1.1.10"/>
    </reaction>
</comment>
<dbReference type="InterPro" id="IPR011335">
    <property type="entry name" value="Restrct_endonuc-II-like"/>
</dbReference>
<comment type="subcellular location">
    <subcellularLocation>
        <location evidence="2 16">Cytoplasm</location>
    </subcellularLocation>
</comment>
<dbReference type="NCBIfam" id="TIGR00398">
    <property type="entry name" value="metG"/>
    <property type="match status" value="1"/>
</dbReference>
<dbReference type="RefSeq" id="WP_084161883.1">
    <property type="nucleotide sequence ID" value="NZ_OX458333.1"/>
</dbReference>
<dbReference type="SUPFAM" id="SSF50249">
    <property type="entry name" value="Nucleic acid-binding proteins"/>
    <property type="match status" value="1"/>
</dbReference>
<keyword evidence="20" id="KW-1185">Reference proteome</keyword>
<dbReference type="NCBIfam" id="TIGR00399">
    <property type="entry name" value="metG_C_term"/>
    <property type="match status" value="1"/>
</dbReference>
<sequence>MTSHRTILVTSALPYANGPIHLGHLVEYIQTDIWVRFQKMRGNTCYYVCADDTHGTPIMLRAEKEGITPEELIRRVHGEHLRDFTGFHIEFDNYYSTHSEETRQLAETIYSRLKERGLIEAHSIEQYYDPVKEMFLPDRFIKGECPRCHAKDQYGDSCEACGATYSPTDLINPYSAVSGAEPVRKESVHYFFKLGKCEDFLKTWTRAGHLQEEAANKMAEWFEAGLADWDISRDAPYFGFEIPDAPGKFFYVWLDAPIGYMGSFKNLCERLNLDFEQYWNKDSDAELYHFIGKDILYFHALFWPAMLEHSDFRTPTKIFAHGFLTVNGEKMSKSRGTFITAESYLQQGLNPEWLRYYYACKLNGTMEDIDLNLDDFVARVNSDLVGKYINIASRAAGFIHRLFNGVILDQNLLPEIGEASSSNLIPQLPYKNVLTSNAVKKGPAQRIAEAYEQRDFARAIREIMVVADDINKFFNDAKPWELAKAPENLPEVHWVCSATIEAFRILTLYLKPLLPETAKKVEDFLQIEPLSWSDLDKSLAGHTIKPYQHLLTRIDPKQIESLVEANKQSLRAAVEPEPHSQQRHAEHQQHTTTHPSPSGRGAGGEGALRPAKIPDDLLAYARQLRKTATDAETRMWNLLRDRRIANAKFRRQHPVELGGKRHVLDFFCPEANLCIEIDGSQHLEQVRYDTERTRLLAAQGIRVLRFWNNEVLAQTETVAEMIWLALTAGQTQTQKPTSPPSPPAPLPEGEGGYIGIDDFAKIDLRIAHIAKAEHVEGADKLLKLTLDLGSETRTVFAGIKSAYAPAQLEGKLTVMVANLAPRKMKFGLSEGMVLAASDERGGPFVLFPDEGAQPGMRVK</sequence>
<dbReference type="Pfam" id="PF01588">
    <property type="entry name" value="tRNA_bind"/>
    <property type="match status" value="1"/>
</dbReference>
<feature type="binding site" evidence="16">
    <location>
        <position position="161"/>
    </location>
    <ligand>
        <name>Zn(2+)</name>
        <dbReference type="ChEBI" id="CHEBI:29105"/>
    </ligand>
</feature>
<comment type="function">
    <text evidence="1 16">Is required not only for elongation of protein synthesis but also for the initiation of all mRNA translation through initiator tRNA(fMet) aminoacylation.</text>
</comment>
<dbReference type="InterPro" id="IPR047216">
    <property type="entry name" value="Endonuclease_DUF559_bact"/>
</dbReference>
<gene>
    <name evidence="16 19" type="primary">metG</name>
    <name evidence="19" type="ORF">MSZNOR_1649</name>
</gene>
<dbReference type="GO" id="GO:0004825">
    <property type="term" value="F:methionine-tRNA ligase activity"/>
    <property type="evidence" value="ECO:0007669"/>
    <property type="project" value="UniProtKB-EC"/>
</dbReference>
<dbReference type="InterPro" id="IPR015413">
    <property type="entry name" value="Methionyl/Leucyl_tRNA_Synth"/>
</dbReference>
<feature type="region of interest" description="Disordered" evidence="17">
    <location>
        <begin position="568"/>
        <end position="608"/>
    </location>
</feature>
<keyword evidence="5 16" id="KW-0963">Cytoplasm</keyword>
<dbReference type="Gene3D" id="1.10.730.10">
    <property type="entry name" value="Isoleucyl-tRNA Synthetase, Domain 1"/>
    <property type="match status" value="1"/>
</dbReference>
<dbReference type="SUPFAM" id="SSF47323">
    <property type="entry name" value="Anticodon-binding domain of a subclass of class I aminoacyl-tRNA synthetases"/>
    <property type="match status" value="1"/>
</dbReference>
<keyword evidence="8 16" id="KW-0479">Metal-binding</keyword>
<dbReference type="PROSITE" id="PS50886">
    <property type="entry name" value="TRBD"/>
    <property type="match status" value="1"/>
</dbReference>
<evidence type="ECO:0000256" key="5">
    <source>
        <dbReference type="ARBA" id="ARBA00022490"/>
    </source>
</evidence>
<dbReference type="InterPro" id="IPR009080">
    <property type="entry name" value="tRNAsynth_Ia_anticodon-bd"/>
</dbReference>
<dbReference type="Gene3D" id="2.40.50.140">
    <property type="entry name" value="Nucleic acid-binding proteins"/>
    <property type="match status" value="1"/>
</dbReference>
<keyword evidence="6 16" id="KW-0820">tRNA-binding</keyword>
<dbReference type="InterPro" id="IPR012340">
    <property type="entry name" value="NA-bd_OB-fold"/>
</dbReference>
<feature type="compositionally biased region" description="Basic and acidic residues" evidence="17">
    <location>
        <begin position="574"/>
        <end position="589"/>
    </location>
</feature>
<dbReference type="InterPro" id="IPR007569">
    <property type="entry name" value="DUF559"/>
</dbReference>
<dbReference type="PROSITE" id="PS00178">
    <property type="entry name" value="AA_TRNA_LIGASE_I"/>
    <property type="match status" value="1"/>
</dbReference>
<accession>A0ABM9I067</accession>
<evidence type="ECO:0000313" key="20">
    <source>
        <dbReference type="Proteomes" id="UP001162030"/>
    </source>
</evidence>
<feature type="compositionally biased region" description="Pro residues" evidence="17">
    <location>
        <begin position="737"/>
        <end position="746"/>
    </location>
</feature>
<proteinExistence type="inferred from homology"/>
<dbReference type="InterPro" id="IPR004495">
    <property type="entry name" value="Met-tRNA-synth_bsu_C"/>
</dbReference>
<dbReference type="PANTHER" id="PTHR45765">
    <property type="entry name" value="METHIONINE--TRNA LIGASE"/>
    <property type="match status" value="1"/>
</dbReference>
<keyword evidence="14 16" id="KW-0030">Aminoacyl-tRNA synthetase</keyword>
<organism evidence="19 20">
    <name type="scientific">Methylocaldum szegediense</name>
    <dbReference type="NCBI Taxonomy" id="73780"/>
    <lineage>
        <taxon>Bacteria</taxon>
        <taxon>Pseudomonadati</taxon>
        <taxon>Pseudomonadota</taxon>
        <taxon>Gammaproteobacteria</taxon>
        <taxon>Methylococcales</taxon>
        <taxon>Methylococcaceae</taxon>
        <taxon>Methylocaldum</taxon>
    </lineage>
</organism>
<dbReference type="InterPro" id="IPR002547">
    <property type="entry name" value="tRNA-bd_dom"/>
</dbReference>
<keyword evidence="10 16" id="KW-0862">Zinc</keyword>
<evidence type="ECO:0000256" key="7">
    <source>
        <dbReference type="ARBA" id="ARBA00022598"/>
    </source>
</evidence>
<dbReference type="InterPro" id="IPR001412">
    <property type="entry name" value="aa-tRNA-synth_I_CS"/>
</dbReference>
<evidence type="ECO:0000256" key="3">
    <source>
        <dbReference type="ARBA" id="ARBA00008258"/>
    </source>
</evidence>
<dbReference type="InterPro" id="IPR023458">
    <property type="entry name" value="Met-tRNA_ligase_1"/>
</dbReference>
<feature type="binding site" evidence="16">
    <location>
        <position position="333"/>
    </location>
    <ligand>
        <name>ATP</name>
        <dbReference type="ChEBI" id="CHEBI:30616"/>
    </ligand>
</feature>
<comment type="cofactor">
    <cofactor evidence="16">
        <name>Zn(2+)</name>
        <dbReference type="ChEBI" id="CHEBI:29105"/>
    </cofactor>
    <text evidence="16">Binds 1 zinc ion per subunit.</text>
</comment>
<feature type="binding site" evidence="16">
    <location>
        <position position="145"/>
    </location>
    <ligand>
        <name>Zn(2+)</name>
        <dbReference type="ChEBI" id="CHEBI:29105"/>
    </ligand>
</feature>
<dbReference type="EC" id="6.1.1.10" evidence="16"/>
<dbReference type="CDD" id="cd01038">
    <property type="entry name" value="Endonuclease_DUF559"/>
    <property type="match status" value="1"/>
</dbReference>
<dbReference type="InterPro" id="IPR014729">
    <property type="entry name" value="Rossmann-like_a/b/a_fold"/>
</dbReference>
<evidence type="ECO:0000256" key="6">
    <source>
        <dbReference type="ARBA" id="ARBA00022555"/>
    </source>
</evidence>
<dbReference type="SUPFAM" id="SSF57770">
    <property type="entry name" value="Methionyl-tRNA synthetase (MetRS), Zn-domain"/>
    <property type="match status" value="1"/>
</dbReference>
<dbReference type="Gene3D" id="3.40.960.10">
    <property type="entry name" value="VSR Endonuclease"/>
    <property type="match status" value="1"/>
</dbReference>
<dbReference type="NCBIfam" id="NF001100">
    <property type="entry name" value="PRK00133.1"/>
    <property type="match status" value="1"/>
</dbReference>
<evidence type="ECO:0000313" key="19">
    <source>
        <dbReference type="EMBL" id="CAI8804134.1"/>
    </source>
</evidence>
<feature type="region of interest" description="Disordered" evidence="17">
    <location>
        <begin position="730"/>
        <end position="750"/>
    </location>
</feature>
<comment type="subunit">
    <text evidence="4 16">Homodimer.</text>
</comment>
<evidence type="ECO:0000256" key="9">
    <source>
        <dbReference type="ARBA" id="ARBA00022741"/>
    </source>
</evidence>
<dbReference type="CDD" id="cd00814">
    <property type="entry name" value="MetRS_core"/>
    <property type="match status" value="1"/>
</dbReference>
<keyword evidence="9 16" id="KW-0547">Nucleotide-binding</keyword>
<evidence type="ECO:0000256" key="4">
    <source>
        <dbReference type="ARBA" id="ARBA00011738"/>
    </source>
</evidence>
<protein>
    <recommendedName>
        <fullName evidence="16">Methionine--tRNA ligase</fullName>
        <ecNumber evidence="16">6.1.1.10</ecNumber>
    </recommendedName>
    <alternativeName>
        <fullName evidence="16">Methionyl-tRNA synthetase</fullName>
        <shortName evidence="16">MetRS</shortName>
    </alternativeName>
</protein>
<evidence type="ECO:0000256" key="16">
    <source>
        <dbReference type="HAMAP-Rule" id="MF_00098"/>
    </source>
</evidence>
<dbReference type="InterPro" id="IPR033911">
    <property type="entry name" value="MetRS_core"/>
</dbReference>
<dbReference type="Proteomes" id="UP001162030">
    <property type="component" value="Chromosome"/>
</dbReference>
<keyword evidence="11 16" id="KW-0067">ATP-binding</keyword>
<keyword evidence="13 16" id="KW-0648">Protein biosynthesis</keyword>
<evidence type="ECO:0000259" key="18">
    <source>
        <dbReference type="PROSITE" id="PS50886"/>
    </source>
</evidence>
<feature type="binding site" evidence="16">
    <location>
        <position position="158"/>
    </location>
    <ligand>
        <name>Zn(2+)</name>
        <dbReference type="ChEBI" id="CHEBI:29105"/>
    </ligand>
</feature>
<dbReference type="EMBL" id="OX458333">
    <property type="protein sequence ID" value="CAI8804134.1"/>
    <property type="molecule type" value="Genomic_DNA"/>
</dbReference>
<feature type="binding site" evidence="16">
    <location>
        <position position="148"/>
    </location>
    <ligand>
        <name>Zn(2+)</name>
        <dbReference type="ChEBI" id="CHEBI:29105"/>
    </ligand>
</feature>
<dbReference type="CDD" id="cd02800">
    <property type="entry name" value="tRNA_bind_EcMetRS_like"/>
    <property type="match status" value="1"/>
</dbReference>
<evidence type="ECO:0000256" key="14">
    <source>
        <dbReference type="ARBA" id="ARBA00023146"/>
    </source>
</evidence>
<name>A0ABM9I067_9GAMM</name>
<keyword evidence="12 16" id="KW-0694">RNA-binding</keyword>
<evidence type="ECO:0000256" key="15">
    <source>
        <dbReference type="ARBA" id="ARBA00047364"/>
    </source>
</evidence>
<dbReference type="Gene3D" id="3.40.50.620">
    <property type="entry name" value="HUPs"/>
    <property type="match status" value="1"/>
</dbReference>